<dbReference type="PRINTS" id="PR00463">
    <property type="entry name" value="EP450I"/>
</dbReference>
<dbReference type="Proteomes" id="UP000694728">
    <property type="component" value="Unplaced"/>
</dbReference>
<dbReference type="InterPro" id="IPR002401">
    <property type="entry name" value="Cyt_P450_E_grp-I"/>
</dbReference>
<evidence type="ECO:0000256" key="7">
    <source>
        <dbReference type="ARBA" id="ARBA00022723"/>
    </source>
</evidence>
<keyword evidence="8" id="KW-0256">Endoplasmic reticulum</keyword>
<dbReference type="GO" id="GO:0020037">
    <property type="term" value="F:heme binding"/>
    <property type="evidence" value="ECO:0007669"/>
    <property type="project" value="InterPro"/>
</dbReference>
<evidence type="ECO:0000256" key="5">
    <source>
        <dbReference type="ARBA" id="ARBA00012109"/>
    </source>
</evidence>
<dbReference type="AlphaFoldDB" id="A0A8D0J5W7"/>
<accession>A0A8D0J5W7</accession>
<organism evidence="15 16">
    <name type="scientific">Sus scrofa</name>
    <name type="common">Pig</name>
    <dbReference type="NCBI Taxonomy" id="9823"/>
    <lineage>
        <taxon>Eukaryota</taxon>
        <taxon>Metazoa</taxon>
        <taxon>Chordata</taxon>
        <taxon>Craniata</taxon>
        <taxon>Vertebrata</taxon>
        <taxon>Euteleostomi</taxon>
        <taxon>Mammalia</taxon>
        <taxon>Eutheria</taxon>
        <taxon>Laurasiatheria</taxon>
        <taxon>Artiodactyla</taxon>
        <taxon>Suina</taxon>
        <taxon>Suidae</taxon>
        <taxon>Sus</taxon>
    </lineage>
</organism>
<dbReference type="Pfam" id="PF00067">
    <property type="entry name" value="p450"/>
    <property type="match status" value="1"/>
</dbReference>
<evidence type="ECO:0000256" key="9">
    <source>
        <dbReference type="ARBA" id="ARBA00022848"/>
    </source>
</evidence>
<feature type="chain" id="PRO_5040425672" description="unspecific monooxygenase" evidence="14">
    <location>
        <begin position="26"/>
        <end position="151"/>
    </location>
</feature>
<keyword evidence="9" id="KW-0492">Microsome</keyword>
<name>A0A8D0J5W7_PIG</name>
<dbReference type="SUPFAM" id="SSF48264">
    <property type="entry name" value="Cytochrome P450"/>
    <property type="match status" value="1"/>
</dbReference>
<evidence type="ECO:0000256" key="13">
    <source>
        <dbReference type="ARBA" id="ARBA00023136"/>
    </source>
</evidence>
<evidence type="ECO:0000256" key="14">
    <source>
        <dbReference type="SAM" id="SignalP"/>
    </source>
</evidence>
<keyword evidence="12" id="KW-0503">Monooxygenase</keyword>
<keyword evidence="7" id="KW-0479">Metal-binding</keyword>
<dbReference type="GO" id="GO:0005506">
    <property type="term" value="F:iron ion binding"/>
    <property type="evidence" value="ECO:0007669"/>
    <property type="project" value="InterPro"/>
</dbReference>
<evidence type="ECO:0000313" key="16">
    <source>
        <dbReference type="Proteomes" id="UP000694728"/>
    </source>
</evidence>
<dbReference type="InterPro" id="IPR050182">
    <property type="entry name" value="Cytochrome_P450_fam2"/>
</dbReference>
<dbReference type="GO" id="GO:0005789">
    <property type="term" value="C:endoplasmic reticulum membrane"/>
    <property type="evidence" value="ECO:0007669"/>
    <property type="project" value="UniProtKB-SubCell"/>
</dbReference>
<keyword evidence="14" id="KW-0732">Signal</keyword>
<dbReference type="Ensembl" id="ENSSSCT00045043611.1">
    <property type="protein sequence ID" value="ENSSSCP00045030298.1"/>
    <property type="gene ID" value="ENSSSCG00045025576.1"/>
</dbReference>
<evidence type="ECO:0000256" key="6">
    <source>
        <dbReference type="ARBA" id="ARBA00022617"/>
    </source>
</evidence>
<evidence type="ECO:0000256" key="11">
    <source>
        <dbReference type="ARBA" id="ARBA00023004"/>
    </source>
</evidence>
<dbReference type="EC" id="1.14.14.1" evidence="5"/>
<sequence>MSLVVVLVLGLFCLLLLLLWKQSSGKKFLPGPTFLPILGNSLELDVKNIGKSLSNVTKFYKKLCSVYTLYFGMKPTMVLCGYEAVKEALIDLGEGFSQRSSLPVLERSVKGCGGCARVHVQNLGMGKRSIEDRVQEEVCCHVEELRKTNSG</sequence>
<reference evidence="15" key="1">
    <citation type="submission" date="2025-08" db="UniProtKB">
        <authorList>
            <consortium name="Ensembl"/>
        </authorList>
    </citation>
    <scope>IDENTIFICATION</scope>
</reference>
<evidence type="ECO:0000313" key="15">
    <source>
        <dbReference type="Ensembl" id="ENSSSCP00045030298.1"/>
    </source>
</evidence>
<evidence type="ECO:0000256" key="3">
    <source>
        <dbReference type="ARBA" id="ARBA00004586"/>
    </source>
</evidence>
<protein>
    <recommendedName>
        <fullName evidence="5">unspecific monooxygenase</fullName>
        <ecNumber evidence="5">1.14.14.1</ecNumber>
    </recommendedName>
</protein>
<evidence type="ECO:0000256" key="4">
    <source>
        <dbReference type="ARBA" id="ARBA00010617"/>
    </source>
</evidence>
<dbReference type="Gene3D" id="1.10.630.10">
    <property type="entry name" value="Cytochrome P450"/>
    <property type="match status" value="1"/>
</dbReference>
<evidence type="ECO:0000256" key="10">
    <source>
        <dbReference type="ARBA" id="ARBA00023002"/>
    </source>
</evidence>
<keyword evidence="10" id="KW-0560">Oxidoreductase</keyword>
<comment type="cofactor">
    <cofactor evidence="1">
        <name>heme</name>
        <dbReference type="ChEBI" id="CHEBI:30413"/>
    </cofactor>
</comment>
<evidence type="ECO:0000256" key="1">
    <source>
        <dbReference type="ARBA" id="ARBA00001971"/>
    </source>
</evidence>
<evidence type="ECO:0000256" key="2">
    <source>
        <dbReference type="ARBA" id="ARBA00004524"/>
    </source>
</evidence>
<keyword evidence="6" id="KW-0349">Heme</keyword>
<dbReference type="GO" id="GO:0016712">
    <property type="term" value="F:oxidoreductase activity, acting on paired donors, with incorporation or reduction of molecular oxygen, reduced flavin or flavoprotein as one donor, and incorporation of one atom of oxygen"/>
    <property type="evidence" value="ECO:0007669"/>
    <property type="project" value="UniProtKB-EC"/>
</dbReference>
<evidence type="ECO:0000256" key="12">
    <source>
        <dbReference type="ARBA" id="ARBA00023033"/>
    </source>
</evidence>
<comment type="similarity">
    <text evidence="4">Belongs to the cytochrome P450 family.</text>
</comment>
<evidence type="ECO:0000256" key="8">
    <source>
        <dbReference type="ARBA" id="ARBA00022824"/>
    </source>
</evidence>
<dbReference type="PANTHER" id="PTHR24300:SF400">
    <property type="entry name" value="CYTOCHROME P450 2C9"/>
    <property type="match status" value="1"/>
</dbReference>
<keyword evidence="13" id="KW-0472">Membrane</keyword>
<dbReference type="PANTHER" id="PTHR24300">
    <property type="entry name" value="CYTOCHROME P450 508A4-RELATED"/>
    <property type="match status" value="1"/>
</dbReference>
<proteinExistence type="inferred from homology"/>
<feature type="signal peptide" evidence="14">
    <location>
        <begin position="1"/>
        <end position="25"/>
    </location>
</feature>
<dbReference type="InterPro" id="IPR036396">
    <property type="entry name" value="Cyt_P450_sf"/>
</dbReference>
<keyword evidence="11" id="KW-0408">Iron</keyword>
<comment type="subcellular location">
    <subcellularLocation>
        <location evidence="3">Endoplasmic reticulum membrane</location>
    </subcellularLocation>
    <subcellularLocation>
        <location evidence="2">Microsome membrane</location>
    </subcellularLocation>
</comment>
<dbReference type="InterPro" id="IPR001128">
    <property type="entry name" value="Cyt_P450"/>
</dbReference>